<reference evidence="1 2" key="1">
    <citation type="submission" date="2019-07" db="EMBL/GenBank/DDBJ databases">
        <title>Draft genome for Aliikangiella sp. M105.</title>
        <authorList>
            <person name="Wang G."/>
        </authorList>
    </citation>
    <scope>NUCLEOTIDE SEQUENCE [LARGE SCALE GENOMIC DNA]</scope>
    <source>
        <strain evidence="1 2">M105</strain>
    </source>
</reference>
<accession>A0A545U4U8</accession>
<dbReference type="AlphaFoldDB" id="A0A545U4U8"/>
<gene>
    <name evidence="1" type="ORF">FLL46_23065</name>
</gene>
<name>A0A545U4U8_9GAMM</name>
<organism evidence="1 2">
    <name type="scientific">Aliikangiella coralliicola</name>
    <dbReference type="NCBI Taxonomy" id="2592383"/>
    <lineage>
        <taxon>Bacteria</taxon>
        <taxon>Pseudomonadati</taxon>
        <taxon>Pseudomonadota</taxon>
        <taxon>Gammaproteobacteria</taxon>
        <taxon>Oceanospirillales</taxon>
        <taxon>Pleioneaceae</taxon>
        <taxon>Aliikangiella</taxon>
    </lineage>
</organism>
<keyword evidence="2" id="KW-1185">Reference proteome</keyword>
<proteinExistence type="predicted"/>
<comment type="caution">
    <text evidence="1">The sequence shown here is derived from an EMBL/GenBank/DDBJ whole genome shotgun (WGS) entry which is preliminary data.</text>
</comment>
<protein>
    <submittedName>
        <fullName evidence="1">Uncharacterized protein</fullName>
    </submittedName>
</protein>
<sequence length="102" mass="11175">MLVMLMVSIPVSAGTDFINVKISSIYVRNEAPKSVYIKISPTPTNCGGPDYLLTNDATWDDYTNALYSYALAAHVSGASDLQIEISCDQATKRIIRIMKANQ</sequence>
<dbReference type="EMBL" id="VIKS01000014">
    <property type="protein sequence ID" value="TQV84497.1"/>
    <property type="molecule type" value="Genomic_DNA"/>
</dbReference>
<dbReference type="Proteomes" id="UP000315439">
    <property type="component" value="Unassembled WGS sequence"/>
</dbReference>
<evidence type="ECO:0000313" key="1">
    <source>
        <dbReference type="EMBL" id="TQV84497.1"/>
    </source>
</evidence>
<dbReference type="RefSeq" id="WP_142934166.1">
    <property type="nucleotide sequence ID" value="NZ_ML660170.1"/>
</dbReference>
<evidence type="ECO:0000313" key="2">
    <source>
        <dbReference type="Proteomes" id="UP000315439"/>
    </source>
</evidence>